<evidence type="ECO:0000313" key="2">
    <source>
        <dbReference type="EMBL" id="MBO2437711.1"/>
    </source>
</evidence>
<keyword evidence="1" id="KW-0812">Transmembrane</keyword>
<keyword evidence="3" id="KW-1185">Reference proteome</keyword>
<keyword evidence="1" id="KW-0472">Membrane</keyword>
<reference evidence="2 3" key="1">
    <citation type="submission" date="2021-03" db="EMBL/GenBank/DDBJ databases">
        <authorList>
            <person name="Kanchanasin P."/>
            <person name="Saeng-In P."/>
            <person name="Phongsopitanun W."/>
            <person name="Yuki M."/>
            <person name="Kudo T."/>
            <person name="Ohkuma M."/>
            <person name="Tanasupawat S."/>
        </authorList>
    </citation>
    <scope>NUCLEOTIDE SEQUENCE [LARGE SCALE GENOMIC DNA]</scope>
    <source>
        <strain evidence="2 3">L46</strain>
    </source>
</reference>
<dbReference type="EMBL" id="JAGEOK010000005">
    <property type="protein sequence ID" value="MBO2437711.1"/>
    <property type="molecule type" value="Genomic_DNA"/>
</dbReference>
<feature type="transmembrane region" description="Helical" evidence="1">
    <location>
        <begin position="24"/>
        <end position="45"/>
    </location>
</feature>
<evidence type="ECO:0000313" key="3">
    <source>
        <dbReference type="Proteomes" id="UP000666915"/>
    </source>
</evidence>
<evidence type="ECO:0000256" key="1">
    <source>
        <dbReference type="SAM" id="Phobius"/>
    </source>
</evidence>
<dbReference type="Proteomes" id="UP000666915">
    <property type="component" value="Unassembled WGS sequence"/>
</dbReference>
<name>A0ABS3QUQ7_9ACTN</name>
<organism evidence="2 3">
    <name type="scientific">Actinomadura nitritigenes</name>
    <dbReference type="NCBI Taxonomy" id="134602"/>
    <lineage>
        <taxon>Bacteria</taxon>
        <taxon>Bacillati</taxon>
        <taxon>Actinomycetota</taxon>
        <taxon>Actinomycetes</taxon>
        <taxon>Streptosporangiales</taxon>
        <taxon>Thermomonosporaceae</taxon>
        <taxon>Actinomadura</taxon>
    </lineage>
</organism>
<keyword evidence="1" id="KW-1133">Transmembrane helix</keyword>
<dbReference type="RefSeq" id="WP_208266036.1">
    <property type="nucleotide sequence ID" value="NZ_BAAAGM010000026.1"/>
</dbReference>
<accession>A0ABS3QUQ7</accession>
<sequence>MVVAWAVMMAGAFVAGQAWRGESLVIGAVFSLMLAAMVTALSVVVDRDGHAGRRRREADALRRMVYGDERPRTCRDDLRP</sequence>
<gene>
    <name evidence="2" type="ORF">J4557_09295</name>
</gene>
<comment type="caution">
    <text evidence="2">The sequence shown here is derived from an EMBL/GenBank/DDBJ whole genome shotgun (WGS) entry which is preliminary data.</text>
</comment>
<proteinExistence type="predicted"/>
<protein>
    <submittedName>
        <fullName evidence="2">Uncharacterized protein</fullName>
    </submittedName>
</protein>